<protein>
    <submittedName>
        <fullName evidence="2">Uncharacterized protein</fullName>
    </submittedName>
</protein>
<feature type="compositionally biased region" description="Polar residues" evidence="1">
    <location>
        <begin position="31"/>
        <end position="45"/>
    </location>
</feature>
<keyword evidence="3" id="KW-1185">Reference proteome</keyword>
<name>A0A9P6LR96_9FUNG</name>
<feature type="non-terminal residue" evidence="2">
    <location>
        <position position="231"/>
    </location>
</feature>
<comment type="caution">
    <text evidence="2">The sequence shown here is derived from an EMBL/GenBank/DDBJ whole genome shotgun (WGS) entry which is preliminary data.</text>
</comment>
<sequence length="231" mass="24278">MDSDDSMDSPPLTVQYGRRIMTPDGVDDDQTLSSRYPVSIISTLNLPPAASPTSPLVPPSVPRSMAGNKSTADGWSIPPPPPVPDSPLQPAKQNLSMMTSITTVSIEAETSTLLRSRVSVDSFKNIPGNAVDARKKGQLDSDIDTDYDTETEATHSTDDLPAIQPSYVSMTTTTISHIQSTSVPTSTLASSSSASTAPSAAGPLSIITSQLTRNTSTASTASFLSTRSRSF</sequence>
<evidence type="ECO:0000313" key="3">
    <source>
        <dbReference type="Proteomes" id="UP000749646"/>
    </source>
</evidence>
<dbReference type="Proteomes" id="UP000749646">
    <property type="component" value="Unassembled WGS sequence"/>
</dbReference>
<dbReference type="EMBL" id="JAAAHW010011437">
    <property type="protein sequence ID" value="KAF9919738.1"/>
    <property type="molecule type" value="Genomic_DNA"/>
</dbReference>
<accession>A0A9P6LR96</accession>
<feature type="compositionally biased region" description="Pro residues" evidence="1">
    <location>
        <begin position="77"/>
        <end position="86"/>
    </location>
</feature>
<dbReference type="AlphaFoldDB" id="A0A9P6LR96"/>
<gene>
    <name evidence="2" type="ORF">BGZ65_011863</name>
</gene>
<evidence type="ECO:0000256" key="1">
    <source>
        <dbReference type="SAM" id="MobiDB-lite"/>
    </source>
</evidence>
<feature type="region of interest" description="Disordered" evidence="1">
    <location>
        <begin position="1"/>
        <end position="86"/>
    </location>
</feature>
<proteinExistence type="predicted"/>
<organism evidence="2 3">
    <name type="scientific">Modicella reniformis</name>
    <dbReference type="NCBI Taxonomy" id="1440133"/>
    <lineage>
        <taxon>Eukaryota</taxon>
        <taxon>Fungi</taxon>
        <taxon>Fungi incertae sedis</taxon>
        <taxon>Mucoromycota</taxon>
        <taxon>Mortierellomycotina</taxon>
        <taxon>Mortierellomycetes</taxon>
        <taxon>Mortierellales</taxon>
        <taxon>Mortierellaceae</taxon>
        <taxon>Modicella</taxon>
    </lineage>
</organism>
<evidence type="ECO:0000313" key="2">
    <source>
        <dbReference type="EMBL" id="KAF9919738.1"/>
    </source>
</evidence>
<reference evidence="2" key="1">
    <citation type="journal article" date="2020" name="Fungal Divers.">
        <title>Resolving the Mortierellaceae phylogeny through synthesis of multi-gene phylogenetics and phylogenomics.</title>
        <authorList>
            <person name="Vandepol N."/>
            <person name="Liber J."/>
            <person name="Desiro A."/>
            <person name="Na H."/>
            <person name="Kennedy M."/>
            <person name="Barry K."/>
            <person name="Grigoriev I.V."/>
            <person name="Miller A.N."/>
            <person name="O'Donnell K."/>
            <person name="Stajich J.E."/>
            <person name="Bonito G."/>
        </authorList>
    </citation>
    <scope>NUCLEOTIDE SEQUENCE</scope>
    <source>
        <strain evidence="2">MES-2147</strain>
    </source>
</reference>